<dbReference type="PANTHER" id="PTHR43488">
    <property type="entry name" value="GLUTAMATE-PYRUVATE AMINOTRANSFERASE ALAA"/>
    <property type="match status" value="1"/>
</dbReference>
<dbReference type="AlphaFoldDB" id="A0A3B0WHM2"/>
<dbReference type="InterPro" id="IPR051926">
    <property type="entry name" value="Ala_Aminotransferase"/>
</dbReference>
<evidence type="ECO:0000313" key="7">
    <source>
        <dbReference type="EMBL" id="VAW50137.1"/>
    </source>
</evidence>
<keyword evidence="3 7" id="KW-0032">Aminotransferase</keyword>
<gene>
    <name evidence="7" type="ORF">MNBD_GAMMA06-691</name>
</gene>
<evidence type="ECO:0000256" key="3">
    <source>
        <dbReference type="ARBA" id="ARBA00022576"/>
    </source>
</evidence>
<dbReference type="FunFam" id="3.40.640.10:FF:000019">
    <property type="entry name" value="Pyridoxal phosphate-dependent aminotransferase"/>
    <property type="match status" value="1"/>
</dbReference>
<accession>A0A3B0WHM2</accession>
<proteinExistence type="predicted"/>
<dbReference type="InterPro" id="IPR015424">
    <property type="entry name" value="PyrdxlP-dep_Trfase"/>
</dbReference>
<dbReference type="GO" id="GO:0004021">
    <property type="term" value="F:L-alanine:2-oxoglutarate aminotransferase activity"/>
    <property type="evidence" value="ECO:0007669"/>
    <property type="project" value="UniProtKB-EC"/>
</dbReference>
<name>A0A3B0WHM2_9ZZZZ</name>
<sequence length="404" mass="45071">MRTLKKSHKLDAVCYDIRGPVHREARRLEEEGHKILKLNIGNPAPFGFDAPEEIVQDLIHNVPVSQGYSDSRGLYSGRKAVMQYCQQKGIADVDINDVYLGNGASELIVMSMQALINNGDEVLIPAPDYPLWTAAVCLSGGKAIHYMCDEKSDWYPDVNDIKSKINENTRGIVIINPNNPTGAVYPQEILESILELARQHELIVFSDEIYDKILYDEAKHISTASLCEDVLCLTYNGLSKAYRVAGFRAGWMVVSGDKAHATDYIEGIELLASMRLCSNVPGQHAIQTALGGYQSINELIVPGGRLYEQRDLAFDMLTAIPGISCVKPKGAMYLFAKMDQKKYPIKDDEKMVLDLLTQEKILIVHGSAFNWPGSDHFRVVFLPQLDQLAKAMGAITHFFSQYQQ</sequence>
<reference evidence="7" key="1">
    <citation type="submission" date="2018-06" db="EMBL/GenBank/DDBJ databases">
        <authorList>
            <person name="Zhirakovskaya E."/>
        </authorList>
    </citation>
    <scope>NUCLEOTIDE SEQUENCE</scope>
</reference>
<evidence type="ECO:0000256" key="4">
    <source>
        <dbReference type="ARBA" id="ARBA00022679"/>
    </source>
</evidence>
<feature type="domain" description="Aminotransferase class I/classII large" evidence="6">
    <location>
        <begin position="34"/>
        <end position="388"/>
    </location>
</feature>
<dbReference type="Pfam" id="PF00155">
    <property type="entry name" value="Aminotran_1_2"/>
    <property type="match status" value="1"/>
</dbReference>
<dbReference type="InterPro" id="IPR004839">
    <property type="entry name" value="Aminotransferase_I/II_large"/>
</dbReference>
<evidence type="ECO:0000256" key="1">
    <source>
        <dbReference type="ARBA" id="ARBA00001933"/>
    </source>
</evidence>
<keyword evidence="5" id="KW-0663">Pyridoxal phosphate</keyword>
<dbReference type="InterPro" id="IPR015421">
    <property type="entry name" value="PyrdxlP-dep_Trfase_major"/>
</dbReference>
<comment type="subunit">
    <text evidence="2">Homodimer.</text>
</comment>
<dbReference type="EMBL" id="UOFD01000005">
    <property type="protein sequence ID" value="VAW50137.1"/>
    <property type="molecule type" value="Genomic_DNA"/>
</dbReference>
<comment type="cofactor">
    <cofactor evidence="1">
        <name>pyridoxal 5'-phosphate</name>
        <dbReference type="ChEBI" id="CHEBI:597326"/>
    </cofactor>
</comment>
<dbReference type="EC" id="2.6.1.2" evidence="7"/>
<dbReference type="Gene3D" id="3.40.640.10">
    <property type="entry name" value="Type I PLP-dependent aspartate aminotransferase-like (Major domain)"/>
    <property type="match status" value="1"/>
</dbReference>
<dbReference type="PANTHER" id="PTHR43488:SF2">
    <property type="entry name" value="GLUTAMATE-PYRUVATE AMINOTRANSFERASE ALAA"/>
    <property type="match status" value="1"/>
</dbReference>
<dbReference type="CDD" id="cd00609">
    <property type="entry name" value="AAT_like"/>
    <property type="match status" value="1"/>
</dbReference>
<protein>
    <submittedName>
        <fullName evidence="7">Alanine transaminase</fullName>
        <ecNumber evidence="7">2.6.1.2</ecNumber>
    </submittedName>
</protein>
<evidence type="ECO:0000256" key="5">
    <source>
        <dbReference type="ARBA" id="ARBA00022898"/>
    </source>
</evidence>
<evidence type="ECO:0000256" key="2">
    <source>
        <dbReference type="ARBA" id="ARBA00011738"/>
    </source>
</evidence>
<dbReference type="InterPro" id="IPR015422">
    <property type="entry name" value="PyrdxlP-dep_Trfase_small"/>
</dbReference>
<dbReference type="Gene3D" id="3.90.1150.10">
    <property type="entry name" value="Aspartate Aminotransferase, domain 1"/>
    <property type="match status" value="1"/>
</dbReference>
<dbReference type="GO" id="GO:0030170">
    <property type="term" value="F:pyridoxal phosphate binding"/>
    <property type="evidence" value="ECO:0007669"/>
    <property type="project" value="InterPro"/>
</dbReference>
<organism evidence="7">
    <name type="scientific">hydrothermal vent metagenome</name>
    <dbReference type="NCBI Taxonomy" id="652676"/>
    <lineage>
        <taxon>unclassified sequences</taxon>
        <taxon>metagenomes</taxon>
        <taxon>ecological metagenomes</taxon>
    </lineage>
</organism>
<dbReference type="SUPFAM" id="SSF53383">
    <property type="entry name" value="PLP-dependent transferases"/>
    <property type="match status" value="1"/>
</dbReference>
<evidence type="ECO:0000259" key="6">
    <source>
        <dbReference type="Pfam" id="PF00155"/>
    </source>
</evidence>
<keyword evidence="4 7" id="KW-0808">Transferase</keyword>